<comment type="caution">
    <text evidence="1">The sequence shown here is derived from an EMBL/GenBank/DDBJ whole genome shotgun (WGS) entry which is preliminary data.</text>
</comment>
<keyword evidence="2" id="KW-1185">Reference proteome</keyword>
<protein>
    <submittedName>
        <fullName evidence="1">Uncharacterized protein</fullName>
    </submittedName>
</protein>
<evidence type="ECO:0000313" key="2">
    <source>
        <dbReference type="Proteomes" id="UP001501459"/>
    </source>
</evidence>
<dbReference type="EMBL" id="BAAADM010000039">
    <property type="protein sequence ID" value="GAA0439513.1"/>
    <property type="molecule type" value="Genomic_DNA"/>
</dbReference>
<gene>
    <name evidence="1" type="ORF">GCM10008983_15560</name>
</gene>
<proteinExistence type="predicted"/>
<evidence type="ECO:0000313" key="1">
    <source>
        <dbReference type="EMBL" id="GAA0439513.1"/>
    </source>
</evidence>
<reference evidence="1 2" key="1">
    <citation type="journal article" date="2019" name="Int. J. Syst. Evol. Microbiol.">
        <title>The Global Catalogue of Microorganisms (GCM) 10K type strain sequencing project: providing services to taxonomists for standard genome sequencing and annotation.</title>
        <authorList>
            <consortium name="The Broad Institute Genomics Platform"/>
            <consortium name="The Broad Institute Genome Sequencing Center for Infectious Disease"/>
            <person name="Wu L."/>
            <person name="Ma J."/>
        </authorList>
    </citation>
    <scope>NUCLEOTIDE SEQUENCE [LARGE SCALE GENOMIC DNA]</scope>
    <source>
        <strain evidence="1 2">JCM 12149</strain>
    </source>
</reference>
<sequence length="42" mass="5071">MINVLISINFLIVTNNQFQVNNFLRIILFDLFVEKRLNNYII</sequence>
<name>A0ABN0Z9R5_9BACI</name>
<organism evidence="1 2">
    <name type="scientific">Lentibacillus halophilus</name>
    <dbReference type="NCBI Taxonomy" id="295065"/>
    <lineage>
        <taxon>Bacteria</taxon>
        <taxon>Bacillati</taxon>
        <taxon>Bacillota</taxon>
        <taxon>Bacilli</taxon>
        <taxon>Bacillales</taxon>
        <taxon>Bacillaceae</taxon>
        <taxon>Lentibacillus</taxon>
    </lineage>
</organism>
<accession>A0ABN0Z9R5</accession>
<dbReference type="Proteomes" id="UP001501459">
    <property type="component" value="Unassembled WGS sequence"/>
</dbReference>